<dbReference type="PANTHER" id="PTHR39444:SF3">
    <property type="entry name" value="SITE-SPECIFIC DNA-METHYLTRANSFERASE (ADENINE-SPECIFIC)"/>
    <property type="match status" value="1"/>
</dbReference>
<dbReference type="AlphaFoldDB" id="A0A0L0F567"/>
<name>A0A0L0F567_9EUKA</name>
<accession>A0A0L0F567</accession>
<dbReference type="PANTHER" id="PTHR39444">
    <property type="entry name" value="SITE-SPECIFIC DNA-METHYLTRANSFERASE (ADENINE-SPECIFIC)"/>
    <property type="match status" value="1"/>
</dbReference>
<dbReference type="RefSeq" id="XP_014145646.1">
    <property type="nucleotide sequence ID" value="XM_014290171.1"/>
</dbReference>
<feature type="non-terminal residue" evidence="1">
    <location>
        <position position="1"/>
    </location>
</feature>
<sequence>VLDTTYPYETNAEDHGETSARAYEDIAPILSLLCKRLGKKRHELKIYDPYYCQ</sequence>
<proteinExistence type="predicted"/>
<gene>
    <name evidence="1" type="ORF">SARC_15720</name>
</gene>
<dbReference type="EMBL" id="KQ248203">
    <property type="protein sequence ID" value="KNC71744.1"/>
    <property type="molecule type" value="Genomic_DNA"/>
</dbReference>
<feature type="non-terminal residue" evidence="1">
    <location>
        <position position="53"/>
    </location>
</feature>
<evidence type="ECO:0000313" key="1">
    <source>
        <dbReference type="EMBL" id="KNC71744.1"/>
    </source>
</evidence>
<protein>
    <submittedName>
        <fullName evidence="1">Uncharacterized protein</fullName>
    </submittedName>
</protein>
<organism evidence="1 2">
    <name type="scientific">Sphaeroforma arctica JP610</name>
    <dbReference type="NCBI Taxonomy" id="667725"/>
    <lineage>
        <taxon>Eukaryota</taxon>
        <taxon>Ichthyosporea</taxon>
        <taxon>Ichthyophonida</taxon>
        <taxon>Sphaeroforma</taxon>
    </lineage>
</organism>
<dbReference type="Proteomes" id="UP000054560">
    <property type="component" value="Unassembled WGS sequence"/>
</dbReference>
<evidence type="ECO:0000313" key="2">
    <source>
        <dbReference type="Proteomes" id="UP000054560"/>
    </source>
</evidence>
<reference evidence="1 2" key="1">
    <citation type="submission" date="2011-02" db="EMBL/GenBank/DDBJ databases">
        <title>The Genome Sequence of Sphaeroforma arctica JP610.</title>
        <authorList>
            <consortium name="The Broad Institute Genome Sequencing Platform"/>
            <person name="Russ C."/>
            <person name="Cuomo C."/>
            <person name="Young S.K."/>
            <person name="Zeng Q."/>
            <person name="Gargeya S."/>
            <person name="Alvarado L."/>
            <person name="Berlin A."/>
            <person name="Chapman S.B."/>
            <person name="Chen Z."/>
            <person name="Freedman E."/>
            <person name="Gellesch M."/>
            <person name="Goldberg J."/>
            <person name="Griggs A."/>
            <person name="Gujja S."/>
            <person name="Heilman E."/>
            <person name="Heiman D."/>
            <person name="Howarth C."/>
            <person name="Mehta T."/>
            <person name="Neiman D."/>
            <person name="Pearson M."/>
            <person name="Roberts A."/>
            <person name="Saif S."/>
            <person name="Shea T."/>
            <person name="Shenoy N."/>
            <person name="Sisk P."/>
            <person name="Stolte C."/>
            <person name="Sykes S."/>
            <person name="White J."/>
            <person name="Yandava C."/>
            <person name="Burger G."/>
            <person name="Gray M.W."/>
            <person name="Holland P.W.H."/>
            <person name="King N."/>
            <person name="Lang F.B.F."/>
            <person name="Roger A.J."/>
            <person name="Ruiz-Trillo I."/>
            <person name="Haas B."/>
            <person name="Nusbaum C."/>
            <person name="Birren B."/>
        </authorList>
    </citation>
    <scope>NUCLEOTIDE SEQUENCE [LARGE SCALE GENOMIC DNA]</scope>
    <source>
        <strain evidence="1 2">JP610</strain>
    </source>
</reference>
<dbReference type="OrthoDB" id="203687at2759"/>
<keyword evidence="2" id="KW-1185">Reference proteome</keyword>
<dbReference type="GeneID" id="25916224"/>